<organism evidence="3 4">
    <name type="scientific">Aspergillus clavatus (strain ATCC 1007 / CBS 513.65 / DSM 816 / NCTC 3887 / NRRL 1 / QM 1276 / 107)</name>
    <dbReference type="NCBI Taxonomy" id="344612"/>
    <lineage>
        <taxon>Eukaryota</taxon>
        <taxon>Fungi</taxon>
        <taxon>Dikarya</taxon>
        <taxon>Ascomycota</taxon>
        <taxon>Pezizomycotina</taxon>
        <taxon>Eurotiomycetes</taxon>
        <taxon>Eurotiomycetidae</taxon>
        <taxon>Eurotiales</taxon>
        <taxon>Aspergillaceae</taxon>
        <taxon>Aspergillus</taxon>
        <taxon>Aspergillus subgen. Fumigati</taxon>
    </lineage>
</organism>
<protein>
    <submittedName>
        <fullName evidence="3">Uncharacterized protein</fullName>
    </submittedName>
</protein>
<reference evidence="3 4" key="1">
    <citation type="journal article" date="2008" name="PLoS Genet.">
        <title>Genomic islands in the pathogenic filamentous fungus Aspergillus fumigatus.</title>
        <authorList>
            <person name="Fedorova N.D."/>
            <person name="Khaldi N."/>
            <person name="Joardar V.S."/>
            <person name="Maiti R."/>
            <person name="Amedeo P."/>
            <person name="Anderson M.J."/>
            <person name="Crabtree J."/>
            <person name="Silva J.C."/>
            <person name="Badger J.H."/>
            <person name="Albarraq A."/>
            <person name="Angiuoli S."/>
            <person name="Bussey H."/>
            <person name="Bowyer P."/>
            <person name="Cotty P.J."/>
            <person name="Dyer P.S."/>
            <person name="Egan A."/>
            <person name="Galens K."/>
            <person name="Fraser-Liggett C.M."/>
            <person name="Haas B.J."/>
            <person name="Inman J.M."/>
            <person name="Kent R."/>
            <person name="Lemieux S."/>
            <person name="Malavazi I."/>
            <person name="Orvis J."/>
            <person name="Roemer T."/>
            <person name="Ronning C.M."/>
            <person name="Sundaram J.P."/>
            <person name="Sutton G."/>
            <person name="Turner G."/>
            <person name="Venter J.C."/>
            <person name="White O.R."/>
            <person name="Whitty B.R."/>
            <person name="Youngman P."/>
            <person name="Wolfe K.H."/>
            <person name="Goldman G.H."/>
            <person name="Wortman J.R."/>
            <person name="Jiang B."/>
            <person name="Denning D.W."/>
            <person name="Nierman W.C."/>
        </authorList>
    </citation>
    <scope>NUCLEOTIDE SEQUENCE [LARGE SCALE GENOMIC DNA]</scope>
    <source>
        <strain evidence="4">ATCC 1007 / CBS 513.65 / DSM 816 / NCTC 3887 / NRRL 1</strain>
    </source>
</reference>
<evidence type="ECO:0000313" key="4">
    <source>
        <dbReference type="Proteomes" id="UP000006701"/>
    </source>
</evidence>
<dbReference type="eggNOG" id="ENOG502RNQK">
    <property type="taxonomic scope" value="Eukaryota"/>
</dbReference>
<sequence length="205" mass="22908">MNQLPLSPPAEPTPPSPISQPVALDSPIRSVPIHESLPSIRVPSELKPYQYNPVTCTPLDLDDVSVRAQLSQLREEYPSPEAALKAQEQIAKEVQRKLEEAEKKREEVQKAIDKKVKERNTEMKVLSKYQEVKASEIPAEGLQSALAYLGREGSEECAAIVRRNRLQESLCRRLRPFLGIGFAVQGEPVAWVSRQYGALIIMTLA</sequence>
<dbReference type="KEGG" id="act:ACLA_028960"/>
<dbReference type="AlphaFoldDB" id="A1CR99"/>
<proteinExistence type="predicted"/>
<dbReference type="Proteomes" id="UP000006701">
    <property type="component" value="Unassembled WGS sequence"/>
</dbReference>
<feature type="region of interest" description="Disordered" evidence="2">
    <location>
        <begin position="1"/>
        <end position="30"/>
    </location>
</feature>
<accession>A1CR99</accession>
<evidence type="ECO:0000313" key="3">
    <source>
        <dbReference type="EMBL" id="EAW08170.1"/>
    </source>
</evidence>
<dbReference type="OMA" id="KTMQRKT"/>
<gene>
    <name evidence="3" type="ORF">ACLA_028960</name>
</gene>
<dbReference type="GeneID" id="4700853"/>
<dbReference type="VEuPathDB" id="FungiDB:ACLA_028960"/>
<keyword evidence="1" id="KW-0175">Coiled coil</keyword>
<dbReference type="EMBL" id="DS027059">
    <property type="protein sequence ID" value="EAW08170.1"/>
    <property type="molecule type" value="Genomic_DNA"/>
</dbReference>
<feature type="compositionally biased region" description="Pro residues" evidence="2">
    <location>
        <begin position="1"/>
        <end position="18"/>
    </location>
</feature>
<feature type="coiled-coil region" evidence="1">
    <location>
        <begin position="84"/>
        <end position="121"/>
    </location>
</feature>
<name>A1CR99_ASPCL</name>
<evidence type="ECO:0000256" key="2">
    <source>
        <dbReference type="SAM" id="MobiDB-lite"/>
    </source>
</evidence>
<dbReference type="OrthoDB" id="4161285at2759"/>
<keyword evidence="4" id="KW-1185">Reference proteome</keyword>
<dbReference type="RefSeq" id="XP_001269596.1">
    <property type="nucleotide sequence ID" value="XM_001269595.1"/>
</dbReference>
<dbReference type="HOGENOM" id="CLU_115908_0_0_1"/>
<evidence type="ECO:0000256" key="1">
    <source>
        <dbReference type="SAM" id="Coils"/>
    </source>
</evidence>